<dbReference type="EMBL" id="JANJQO010001416">
    <property type="protein sequence ID" value="KAJ2971059.1"/>
    <property type="molecule type" value="Genomic_DNA"/>
</dbReference>
<protein>
    <submittedName>
        <fullName evidence="1">Uncharacterized protein</fullName>
    </submittedName>
</protein>
<sequence length="407" mass="46127">MYTVVRRSSSGSLDGGSKLESPGLRPQSQPQSQASPLSLSGSINRVKPKRGKQQLDRWWRVSDEKVREAKTGEVLDSAIRLAIRFNATRISNALRDARQGKDAWLREKPAPYELDLRRDQLRGGLMGDEGKDFLVVGDWTTVDEKDAKAIGVPVHDVLKTVPEYGDEDEDWKRHPRFKKYLSLQNHIEKGDEKKALEFAQSIGWELDALKSDAQFAPGMELMYKTMPTKKWYILLDDDTFVVKSTLDLLLSHLDPNEPHYLGNAVGNYRARFAHGGSAIIISGEARRRLFRRRDVVRYAYLASPEEKYGDRLVATTMLKLGICLDESRAHYFNGEAPEEVRVTAENFCSPIVSFHSLRTETAMERVGKAVGGRKTPVRWGDLIELFNVRNGFKMKSKGHVCPDDFET</sequence>
<gene>
    <name evidence="1" type="ORF">NQ176_g7876</name>
</gene>
<evidence type="ECO:0000313" key="1">
    <source>
        <dbReference type="EMBL" id="KAJ2971059.1"/>
    </source>
</evidence>
<reference evidence="1" key="1">
    <citation type="submission" date="2022-08" db="EMBL/GenBank/DDBJ databases">
        <title>Genome Sequence of Lecanicillium fungicola.</title>
        <authorList>
            <person name="Buettner E."/>
        </authorList>
    </citation>
    <scope>NUCLEOTIDE SEQUENCE</scope>
    <source>
        <strain evidence="1">Babe33</strain>
    </source>
</reference>
<evidence type="ECO:0000313" key="2">
    <source>
        <dbReference type="Proteomes" id="UP001143910"/>
    </source>
</evidence>
<name>A0ACC1MWN0_9HYPO</name>
<proteinExistence type="predicted"/>
<comment type="caution">
    <text evidence="1">The sequence shown here is derived from an EMBL/GenBank/DDBJ whole genome shotgun (WGS) entry which is preliminary data.</text>
</comment>
<dbReference type="Proteomes" id="UP001143910">
    <property type="component" value="Unassembled WGS sequence"/>
</dbReference>
<keyword evidence="2" id="KW-1185">Reference proteome</keyword>
<organism evidence="1 2">
    <name type="scientific">Zarea fungicola</name>
    <dbReference type="NCBI Taxonomy" id="93591"/>
    <lineage>
        <taxon>Eukaryota</taxon>
        <taxon>Fungi</taxon>
        <taxon>Dikarya</taxon>
        <taxon>Ascomycota</taxon>
        <taxon>Pezizomycotina</taxon>
        <taxon>Sordariomycetes</taxon>
        <taxon>Hypocreomycetidae</taxon>
        <taxon>Hypocreales</taxon>
        <taxon>Cordycipitaceae</taxon>
        <taxon>Zarea</taxon>
    </lineage>
</organism>
<accession>A0ACC1MWN0</accession>